<evidence type="ECO:0000313" key="2">
    <source>
        <dbReference type="Proteomes" id="UP000304953"/>
    </source>
</evidence>
<keyword evidence="1" id="KW-0489">Methyltransferase</keyword>
<keyword evidence="2" id="KW-1185">Reference proteome</keyword>
<proteinExistence type="predicted"/>
<keyword evidence="1" id="KW-0808">Transferase</keyword>
<dbReference type="Proteomes" id="UP000304953">
    <property type="component" value="Unassembled WGS sequence"/>
</dbReference>
<evidence type="ECO:0000313" key="1">
    <source>
        <dbReference type="EMBL" id="TGY96617.1"/>
    </source>
</evidence>
<dbReference type="EC" id="2.1.1.63" evidence="1"/>
<sequence length="195" mass="21672">MKYFDYYSSPLGILLLTEENEKITRLELSEKKLRTADCPIDSKTVPAYCSQAAGMESANSLIDSAEQKNTPLIALAKSQLEEYFQGARKTFDLPLQPAGTPFQKKVWDALCTIPYGETRSYKEIALQIHNPRGCRAVGMANNRNPIMIVIPCHRVIGNNGSLVGYAGGLDIKEWLLQHETLSASSPLHTLPRLHP</sequence>
<comment type="caution">
    <text evidence="1">The sequence shown here is derived from an EMBL/GenBank/DDBJ whole genome shotgun (WGS) entry which is preliminary data.</text>
</comment>
<dbReference type="EMBL" id="SRYA01000014">
    <property type="protein sequence ID" value="TGY96617.1"/>
    <property type="molecule type" value="Genomic_DNA"/>
</dbReference>
<accession>A0AC61RY64</accession>
<gene>
    <name evidence="1" type="ORF">E5329_08615</name>
</gene>
<name>A0AC61RY64_9FIRM</name>
<reference evidence="1" key="1">
    <citation type="submission" date="2019-04" db="EMBL/GenBank/DDBJ databases">
        <title>Microbes associate with the intestines of laboratory mice.</title>
        <authorList>
            <person name="Navarre W."/>
            <person name="Wong E."/>
            <person name="Huang K."/>
            <person name="Tropini C."/>
            <person name="Ng K."/>
            <person name="Yu B."/>
        </authorList>
    </citation>
    <scope>NUCLEOTIDE SEQUENCE</scope>
    <source>
        <strain evidence="1">NM01_1-7b</strain>
    </source>
</reference>
<organism evidence="1 2">
    <name type="scientific">Petralouisia muris</name>
    <dbReference type="NCBI Taxonomy" id="3032872"/>
    <lineage>
        <taxon>Bacteria</taxon>
        <taxon>Bacillati</taxon>
        <taxon>Bacillota</taxon>
        <taxon>Clostridia</taxon>
        <taxon>Lachnospirales</taxon>
        <taxon>Lachnospiraceae</taxon>
        <taxon>Petralouisia</taxon>
    </lineage>
</organism>
<protein>
    <submittedName>
        <fullName evidence="1">Methylated-DNA--[protein]-cysteine S-methyltransferase</fullName>
        <ecNumber evidence="1">2.1.1.63</ecNumber>
    </submittedName>
</protein>